<dbReference type="RefSeq" id="WP_089657510.1">
    <property type="nucleotide sequence ID" value="NZ_FNGH01000003.1"/>
</dbReference>
<protein>
    <submittedName>
        <fullName evidence="3">Putative tricarboxylic transport membrane protein</fullName>
    </submittedName>
</protein>
<reference evidence="4" key="1">
    <citation type="submission" date="2016-10" db="EMBL/GenBank/DDBJ databases">
        <authorList>
            <person name="Varghese N."/>
            <person name="Submissions S."/>
        </authorList>
    </citation>
    <scope>NUCLEOTIDE SEQUENCE [LARGE SCALE GENOMIC DNA]</scope>
    <source>
        <strain evidence="4">AAP</strain>
    </source>
</reference>
<feature type="transmembrane region" description="Helical" evidence="1">
    <location>
        <begin position="136"/>
        <end position="157"/>
    </location>
</feature>
<dbReference type="PANTHER" id="PTHR35342">
    <property type="entry name" value="TRICARBOXYLIC TRANSPORT PROTEIN"/>
    <property type="match status" value="1"/>
</dbReference>
<gene>
    <name evidence="3" type="ORF">SAMN05192555_103246</name>
</gene>
<name>A0A1G9IQD0_9GAMM</name>
<organism evidence="3 4">
    <name type="scientific">Franzmannia pantelleriensis</name>
    <dbReference type="NCBI Taxonomy" id="48727"/>
    <lineage>
        <taxon>Bacteria</taxon>
        <taxon>Pseudomonadati</taxon>
        <taxon>Pseudomonadota</taxon>
        <taxon>Gammaproteobacteria</taxon>
        <taxon>Oceanospirillales</taxon>
        <taxon>Halomonadaceae</taxon>
        <taxon>Franzmannia</taxon>
    </lineage>
</organism>
<feature type="transmembrane region" description="Helical" evidence="1">
    <location>
        <begin position="258"/>
        <end position="279"/>
    </location>
</feature>
<feature type="transmembrane region" description="Helical" evidence="1">
    <location>
        <begin position="429"/>
        <end position="446"/>
    </location>
</feature>
<dbReference type="OrthoDB" id="9781349at2"/>
<keyword evidence="1" id="KW-1133">Transmembrane helix</keyword>
<keyword evidence="1" id="KW-0472">Membrane</keyword>
<evidence type="ECO:0000259" key="2">
    <source>
        <dbReference type="Pfam" id="PF01970"/>
    </source>
</evidence>
<feature type="transmembrane region" description="Helical" evidence="1">
    <location>
        <begin position="163"/>
        <end position="182"/>
    </location>
</feature>
<keyword evidence="1" id="KW-0812">Transmembrane</keyword>
<dbReference type="Proteomes" id="UP000199107">
    <property type="component" value="Unassembled WGS sequence"/>
</dbReference>
<dbReference type="Pfam" id="PF01970">
    <property type="entry name" value="TctA"/>
    <property type="match status" value="1"/>
</dbReference>
<feature type="domain" description="DUF112" evidence="2">
    <location>
        <begin position="19"/>
        <end position="438"/>
    </location>
</feature>
<feature type="transmembrane region" description="Helical" evidence="1">
    <location>
        <begin position="354"/>
        <end position="372"/>
    </location>
</feature>
<feature type="transmembrane region" description="Helical" evidence="1">
    <location>
        <begin position="16"/>
        <end position="47"/>
    </location>
</feature>
<dbReference type="InterPro" id="IPR002823">
    <property type="entry name" value="DUF112_TM"/>
</dbReference>
<evidence type="ECO:0000313" key="3">
    <source>
        <dbReference type="EMBL" id="SDL27372.1"/>
    </source>
</evidence>
<evidence type="ECO:0000313" key="4">
    <source>
        <dbReference type="Proteomes" id="UP000199107"/>
    </source>
</evidence>
<feature type="transmembrane region" description="Helical" evidence="1">
    <location>
        <begin position="466"/>
        <end position="486"/>
    </location>
</feature>
<evidence type="ECO:0000256" key="1">
    <source>
        <dbReference type="SAM" id="Phobius"/>
    </source>
</evidence>
<feature type="transmembrane region" description="Helical" evidence="1">
    <location>
        <begin position="194"/>
        <end position="218"/>
    </location>
</feature>
<proteinExistence type="predicted"/>
<sequence length="501" mass="52999">MFAHFAEAATLFANGYIFLAIAAGTVLGLIFGSLPGLTATMGIALLLPLTFGMEPVTGMGMLLGVYCGAISGGSIPAALLNIPGTPSSVATTLDAFPMARNGEPGRALGLCIVASMIGGMISVLIFAFMSPLIAEAALRFSAIEYATLGLFGLTIIASVSDKSLIKGIVAGLIGVLISLIGIDSLTGVVRLTAGIPALVGGVDFMAALIGLFALSQIITDTTTSRADQASEGRVRVNNAYPRFRETFRRWKIWSSSSLIGSLVGAIPGAGGSIASFLAYDQAKRISRTPEQFGKGHDEGVIACESANNGMTGGALIPMMTLGIPGDASAAILMGGLLIHGLQPGPMLFDEQANIAYGIIIAFLVANVFMFSFQSVGIKLFVRVLQIPRTYLLPFIMVMCILGAYGITGSLTSAWVLLIFGIFGYFLNRHGFSAAPVVLGMILGYMVESNFRRGMTMHDGDWSIFFTRPISLTFVLLSVLAIALPLYRQWRNRRKQDEYANQ</sequence>
<dbReference type="PANTHER" id="PTHR35342:SF5">
    <property type="entry name" value="TRICARBOXYLIC TRANSPORT PROTEIN"/>
    <property type="match status" value="1"/>
</dbReference>
<dbReference type="EMBL" id="FNGH01000003">
    <property type="protein sequence ID" value="SDL27372.1"/>
    <property type="molecule type" value="Genomic_DNA"/>
</dbReference>
<feature type="transmembrane region" description="Helical" evidence="1">
    <location>
        <begin position="392"/>
        <end position="422"/>
    </location>
</feature>
<dbReference type="AlphaFoldDB" id="A0A1G9IQD0"/>
<dbReference type="STRING" id="48727.SAMN05192555_103246"/>
<feature type="transmembrane region" description="Helical" evidence="1">
    <location>
        <begin position="107"/>
        <end position="129"/>
    </location>
</feature>
<accession>A0A1G9IQD0</accession>
<keyword evidence="4" id="KW-1185">Reference proteome</keyword>